<keyword evidence="6" id="KW-0269">Exonuclease</keyword>
<dbReference type="EMBL" id="JADIMP010000047">
    <property type="protein sequence ID" value="MBO8441284.1"/>
    <property type="molecule type" value="Genomic_DNA"/>
</dbReference>
<evidence type="ECO:0000313" key="13">
    <source>
        <dbReference type="Proteomes" id="UP000823614"/>
    </source>
</evidence>
<dbReference type="GO" id="GO:0004386">
    <property type="term" value="F:helicase activity"/>
    <property type="evidence" value="ECO:0007669"/>
    <property type="project" value="UniProtKB-KW"/>
</dbReference>
<comment type="caution">
    <text evidence="12">The sequence shown here is derived from an EMBL/GenBank/DDBJ whole genome shotgun (WGS) entry which is preliminary data.</text>
</comment>
<evidence type="ECO:0000256" key="1">
    <source>
        <dbReference type="ARBA" id="ARBA00022722"/>
    </source>
</evidence>
<dbReference type="GO" id="GO:0003677">
    <property type="term" value="F:DNA binding"/>
    <property type="evidence" value="ECO:0007669"/>
    <property type="project" value="UniProtKB-KW"/>
</dbReference>
<evidence type="ECO:0000256" key="7">
    <source>
        <dbReference type="ARBA" id="ARBA00022840"/>
    </source>
</evidence>
<dbReference type="InterPro" id="IPR049035">
    <property type="entry name" value="ADDB_N"/>
</dbReference>
<evidence type="ECO:0000259" key="11">
    <source>
        <dbReference type="Pfam" id="PF21445"/>
    </source>
</evidence>
<keyword evidence="1" id="KW-0540">Nuclease</keyword>
<keyword evidence="5" id="KW-0347">Helicase</keyword>
<evidence type="ECO:0000256" key="4">
    <source>
        <dbReference type="ARBA" id="ARBA00022801"/>
    </source>
</evidence>
<proteinExistence type="predicted"/>
<dbReference type="AlphaFoldDB" id="A0A9D9H880"/>
<dbReference type="Pfam" id="PF21445">
    <property type="entry name" value="ADDB_N"/>
    <property type="match status" value="1"/>
</dbReference>
<name>A0A9D9H880_9LACO</name>
<dbReference type="PANTHER" id="PTHR30591:SF1">
    <property type="entry name" value="RECBCD ENZYME SUBUNIT RECC"/>
    <property type="match status" value="1"/>
</dbReference>
<protein>
    <submittedName>
        <fullName evidence="12">PD-(D/E)XK nuclease family protein</fullName>
    </submittedName>
</protein>
<accession>A0A9D9H880</accession>
<keyword evidence="3" id="KW-0227">DNA damage</keyword>
<dbReference type="GO" id="GO:0004527">
    <property type="term" value="F:exonuclease activity"/>
    <property type="evidence" value="ECO:0007669"/>
    <property type="project" value="UniProtKB-KW"/>
</dbReference>
<feature type="domain" description="ATP-dependent helicase/deoxyribonuclease subunit B N-terminal" evidence="11">
    <location>
        <begin position="5"/>
        <end position="270"/>
    </location>
</feature>
<dbReference type="InterPro" id="IPR038726">
    <property type="entry name" value="PDDEXK_AddAB-type"/>
</dbReference>
<evidence type="ECO:0000313" key="12">
    <source>
        <dbReference type="EMBL" id="MBO8441284.1"/>
    </source>
</evidence>
<dbReference type="GO" id="GO:0005524">
    <property type="term" value="F:ATP binding"/>
    <property type="evidence" value="ECO:0007669"/>
    <property type="project" value="UniProtKB-KW"/>
</dbReference>
<dbReference type="SUPFAM" id="SSF52540">
    <property type="entry name" value="P-loop containing nucleoside triphosphate hydrolases"/>
    <property type="match status" value="1"/>
</dbReference>
<dbReference type="Pfam" id="PF12705">
    <property type="entry name" value="PDDEXK_1"/>
    <property type="match status" value="1"/>
</dbReference>
<gene>
    <name evidence="12" type="ORF">IAA89_02430</name>
</gene>
<dbReference type="Proteomes" id="UP000823614">
    <property type="component" value="Unassembled WGS sequence"/>
</dbReference>
<dbReference type="PANTHER" id="PTHR30591">
    <property type="entry name" value="RECBCD ENZYME SUBUNIT RECC"/>
    <property type="match status" value="1"/>
</dbReference>
<dbReference type="InterPro" id="IPR011604">
    <property type="entry name" value="PDDEXK-like_dom_sf"/>
</dbReference>
<organism evidence="12 13">
    <name type="scientific">Candidatus Gallilactobacillus intestinavium</name>
    <dbReference type="NCBI Taxonomy" id="2840838"/>
    <lineage>
        <taxon>Bacteria</taxon>
        <taxon>Bacillati</taxon>
        <taxon>Bacillota</taxon>
        <taxon>Bacilli</taxon>
        <taxon>Lactobacillales</taxon>
        <taxon>Lactobacillaceae</taxon>
        <taxon>Lactobacillaceae incertae sedis</taxon>
        <taxon>Candidatus Gallilactobacillus</taxon>
    </lineage>
</organism>
<evidence type="ECO:0000256" key="8">
    <source>
        <dbReference type="ARBA" id="ARBA00023125"/>
    </source>
</evidence>
<dbReference type="Gene3D" id="3.40.50.300">
    <property type="entry name" value="P-loop containing nucleotide triphosphate hydrolases"/>
    <property type="match status" value="3"/>
</dbReference>
<evidence type="ECO:0000259" key="10">
    <source>
        <dbReference type="Pfam" id="PF12705"/>
    </source>
</evidence>
<evidence type="ECO:0000256" key="6">
    <source>
        <dbReference type="ARBA" id="ARBA00022839"/>
    </source>
</evidence>
<reference evidence="12" key="2">
    <citation type="journal article" date="2021" name="PeerJ">
        <title>Extensive microbial diversity within the chicken gut microbiome revealed by metagenomics and culture.</title>
        <authorList>
            <person name="Gilroy R."/>
            <person name="Ravi A."/>
            <person name="Getino M."/>
            <person name="Pursley I."/>
            <person name="Horton D.L."/>
            <person name="Alikhan N.F."/>
            <person name="Baker D."/>
            <person name="Gharbi K."/>
            <person name="Hall N."/>
            <person name="Watson M."/>
            <person name="Adriaenssens E.M."/>
            <person name="Foster-Nyarko E."/>
            <person name="Jarju S."/>
            <person name="Secka A."/>
            <person name="Antonio M."/>
            <person name="Oren A."/>
            <person name="Chaudhuri R.R."/>
            <person name="La Ragione R."/>
            <person name="Hildebrand F."/>
            <person name="Pallen M.J."/>
        </authorList>
    </citation>
    <scope>NUCLEOTIDE SEQUENCE</scope>
    <source>
        <strain evidence="12">C6-149</strain>
    </source>
</reference>
<keyword evidence="7" id="KW-0067">ATP-binding</keyword>
<keyword evidence="4" id="KW-0378">Hydrolase</keyword>
<evidence type="ECO:0000256" key="3">
    <source>
        <dbReference type="ARBA" id="ARBA00022763"/>
    </source>
</evidence>
<evidence type="ECO:0000256" key="5">
    <source>
        <dbReference type="ARBA" id="ARBA00022806"/>
    </source>
</evidence>
<evidence type="ECO:0000256" key="9">
    <source>
        <dbReference type="ARBA" id="ARBA00023204"/>
    </source>
</evidence>
<reference evidence="12" key="1">
    <citation type="submission" date="2020-10" db="EMBL/GenBank/DDBJ databases">
        <authorList>
            <person name="Gilroy R."/>
        </authorList>
    </citation>
    <scope>NUCLEOTIDE SEQUENCE</scope>
    <source>
        <strain evidence="12">C6-149</strain>
    </source>
</reference>
<sequence>MKINFIIGTADKDHHKKVLEILEKNLVNDENNNHFVLVPDRFSKSSELNFLNELNSKKRNSFGQKNLFILGLSRLSWFFLKSTPEYNKPVLSKVGREMLLLSIIKQNKKQLSLFSKKINKPGFLSDLQETISNLEVNGITFNNFQELLHRKDVDELSKIKIHDLSIVYNAYLKIRPNLSNDTKKILDLIAFLHKNNVLKNSYIYFDGFTEFNNLELRLIKEILIQAKEVNISLILDDERPKKTDHLFELNKKVYLNLSRFTEKFGGSIKIIKNLDARINENLMGLNEIFLHSDIHNNKEKIEKDRIKIISSANPYNELRFVASQIRNLIVNAPEKYRYKDFLILAKSYVNYSNIIQPIFKEVNVPYFYDSQKSMDNHPLYEFLCSLYDIYKYHYRSKDIFRLLKTEIIIPKVNGNFMEINDYRDAVSVTENWVLKYGIDGNKWINNSNWEYAVNVDFDDLSEDMQDVIKKVRIIHLFIKNTIKLLFSDLEKSSFCNNAVEILYNFLLNNGILQRFAEMKLKTDLTLVERDQYDQIWNHFVDLLDEYVTIFKNESFSIDQFMSIIIKGLSSSKYLQIPPALDQVMISTTKNVQLNNNYKFVFIIGMTSDSIPQKIEKSDFLDDDENRLLNNEKIENIQNNLLSDLVNKEYLENYLSFLVPKENLVLSYPRFTYSGEENEPSLYINKLKDLFNIPIVSYDDKPIYSENVSYYLGSKEYTLSNLIKVLQQFRNDNFVDNDGHLSNGWSAVLNYFKNYLQINNDPKIINILNSLNYRNVPQKLNTVIADKLYGNDLNLSISKLETFYQNQYEYFLKYGLKLKSRDEFELSLSDTGQYFHNLLDKFVKSLKFSNLNLKDFTENDIENKINEISDSLIKLPKYQVLDDSERMIYLKERLNKIVKKIIIKTQEQQSITKTKILDTEIEFGFNDQTLKFNLGDGKEINIRGIIDRLDKLESEGHNIYNLVDYKSSKHIINYSKIYYGLSMQLITYLDAINQKINKEDFITGAFFLHLKDKIFTFSDLSKKLLSNFDLSSLTDNLNKQLLKEYSFDGLLINNDREDFKKLDLSITDGGNSSIYPFGFTKNGKLTKNSKVITEKEFNLLLKHNRDLIINAGKQILSGNNKLNPYKINNQTGLDNSIYKSIMQFDAMLPENNYHVLPASIDNIFKQIEDE</sequence>
<evidence type="ECO:0000256" key="2">
    <source>
        <dbReference type="ARBA" id="ARBA00022741"/>
    </source>
</evidence>
<dbReference type="GO" id="GO:0006310">
    <property type="term" value="P:DNA recombination"/>
    <property type="evidence" value="ECO:0007669"/>
    <property type="project" value="TreeGrafter"/>
</dbReference>
<dbReference type="InterPro" id="IPR027417">
    <property type="entry name" value="P-loop_NTPase"/>
</dbReference>
<keyword evidence="9" id="KW-0234">DNA repair</keyword>
<dbReference type="GO" id="GO:0006281">
    <property type="term" value="P:DNA repair"/>
    <property type="evidence" value="ECO:0007669"/>
    <property type="project" value="UniProtKB-KW"/>
</dbReference>
<feature type="domain" description="PD-(D/E)XK endonuclease-like" evidence="10">
    <location>
        <begin position="794"/>
        <end position="1033"/>
    </location>
</feature>
<dbReference type="Gene3D" id="3.90.320.10">
    <property type="match status" value="1"/>
</dbReference>
<keyword evidence="2" id="KW-0547">Nucleotide-binding</keyword>
<keyword evidence="8" id="KW-0238">DNA-binding</keyword>